<dbReference type="AlphaFoldDB" id="A0A1R3HB87"/>
<name>A0A1R3HB87_9ROSI</name>
<dbReference type="InterPro" id="IPR012337">
    <property type="entry name" value="RNaseH-like_sf"/>
</dbReference>
<dbReference type="InterPro" id="IPR044730">
    <property type="entry name" value="RNase_H-like_dom_plant"/>
</dbReference>
<keyword evidence="3" id="KW-1185">Reference proteome</keyword>
<dbReference type="PANTHER" id="PTHR47074:SF11">
    <property type="entry name" value="REVERSE TRANSCRIPTASE-LIKE PROTEIN"/>
    <property type="match status" value="1"/>
</dbReference>
<evidence type="ECO:0000259" key="1">
    <source>
        <dbReference type="Pfam" id="PF13456"/>
    </source>
</evidence>
<evidence type="ECO:0000313" key="3">
    <source>
        <dbReference type="Proteomes" id="UP000187203"/>
    </source>
</evidence>
<accession>A0A1R3HB87</accession>
<dbReference type="CDD" id="cd06222">
    <property type="entry name" value="RNase_H_like"/>
    <property type="match status" value="1"/>
</dbReference>
<dbReference type="EMBL" id="AWUE01020587">
    <property type="protein sequence ID" value="OMO67607.1"/>
    <property type="molecule type" value="Genomic_DNA"/>
</dbReference>
<dbReference type="InterPro" id="IPR002156">
    <property type="entry name" value="RNaseH_domain"/>
</dbReference>
<dbReference type="Pfam" id="PF13456">
    <property type="entry name" value="RVT_3"/>
    <property type="match status" value="1"/>
</dbReference>
<dbReference type="GO" id="GO:0004523">
    <property type="term" value="F:RNA-DNA hybrid ribonuclease activity"/>
    <property type="evidence" value="ECO:0007669"/>
    <property type="project" value="InterPro"/>
</dbReference>
<dbReference type="SUPFAM" id="SSF53098">
    <property type="entry name" value="Ribonuclease H-like"/>
    <property type="match status" value="1"/>
</dbReference>
<reference evidence="3" key="1">
    <citation type="submission" date="2013-09" db="EMBL/GenBank/DDBJ databases">
        <title>Corchorus olitorius genome sequencing.</title>
        <authorList>
            <person name="Alam M."/>
            <person name="Haque M.S."/>
            <person name="Islam M.S."/>
            <person name="Emdad E.M."/>
            <person name="Islam M.M."/>
            <person name="Ahmed B."/>
            <person name="Halim A."/>
            <person name="Hossen Q.M.M."/>
            <person name="Hossain M.Z."/>
            <person name="Ahmed R."/>
            <person name="Khan M.M."/>
            <person name="Islam R."/>
            <person name="Rashid M.M."/>
            <person name="Khan S.A."/>
            <person name="Rahman M.S."/>
            <person name="Alam M."/>
            <person name="Yahiya A.S."/>
            <person name="Khan M.S."/>
            <person name="Azam M.S."/>
            <person name="Haque T."/>
            <person name="Lashkar M.Z.H."/>
            <person name="Akhand A.I."/>
            <person name="Morshed G."/>
            <person name="Roy S."/>
            <person name="Uddin K.S."/>
            <person name="Rabeya T."/>
            <person name="Hossain A.S."/>
            <person name="Chowdhury A."/>
            <person name="Snigdha A.R."/>
            <person name="Mortoza M.S."/>
            <person name="Matin S.A."/>
            <person name="Hoque S.M.E."/>
            <person name="Islam M.K."/>
            <person name="Roy D.K."/>
            <person name="Haider R."/>
            <person name="Moosa M.M."/>
            <person name="Elias S.M."/>
            <person name="Hasan A.M."/>
            <person name="Jahan S."/>
            <person name="Shafiuddin M."/>
            <person name="Mahmood N."/>
            <person name="Shommy N.S."/>
        </authorList>
    </citation>
    <scope>NUCLEOTIDE SEQUENCE [LARGE SCALE GENOMIC DNA]</scope>
    <source>
        <strain evidence="3">cv. O-4</strain>
    </source>
</reference>
<sequence>MVNKNTRKEGVGVVARNEGALVGGLGKKVTASSSGMVEILAIEEGIKLAKDNGWDKVVIETDSKEALKTIQVWSKDFNMRWVPNGAAHWVAVSTRKGMCTHDWVQTPPSSLLLLLTKDGLNG</sequence>
<dbReference type="PANTHER" id="PTHR47074">
    <property type="entry name" value="BNAC02G40300D PROTEIN"/>
    <property type="match status" value="1"/>
</dbReference>
<dbReference type="InterPro" id="IPR036397">
    <property type="entry name" value="RNaseH_sf"/>
</dbReference>
<gene>
    <name evidence="2" type="ORF">COLO4_30075</name>
</gene>
<dbReference type="OrthoDB" id="1305444at2759"/>
<organism evidence="2 3">
    <name type="scientific">Corchorus olitorius</name>
    <dbReference type="NCBI Taxonomy" id="93759"/>
    <lineage>
        <taxon>Eukaryota</taxon>
        <taxon>Viridiplantae</taxon>
        <taxon>Streptophyta</taxon>
        <taxon>Embryophyta</taxon>
        <taxon>Tracheophyta</taxon>
        <taxon>Spermatophyta</taxon>
        <taxon>Magnoliopsida</taxon>
        <taxon>eudicotyledons</taxon>
        <taxon>Gunneridae</taxon>
        <taxon>Pentapetalae</taxon>
        <taxon>rosids</taxon>
        <taxon>malvids</taxon>
        <taxon>Malvales</taxon>
        <taxon>Malvaceae</taxon>
        <taxon>Grewioideae</taxon>
        <taxon>Apeibeae</taxon>
        <taxon>Corchorus</taxon>
    </lineage>
</organism>
<dbReference type="Proteomes" id="UP000187203">
    <property type="component" value="Unassembled WGS sequence"/>
</dbReference>
<dbReference type="GO" id="GO:0003676">
    <property type="term" value="F:nucleic acid binding"/>
    <property type="evidence" value="ECO:0007669"/>
    <property type="project" value="InterPro"/>
</dbReference>
<feature type="domain" description="RNase H type-1" evidence="1">
    <location>
        <begin position="3"/>
        <end position="74"/>
    </location>
</feature>
<protein>
    <recommendedName>
        <fullName evidence="1">RNase H type-1 domain-containing protein</fullName>
    </recommendedName>
</protein>
<proteinExistence type="predicted"/>
<evidence type="ECO:0000313" key="2">
    <source>
        <dbReference type="EMBL" id="OMO67607.1"/>
    </source>
</evidence>
<dbReference type="InterPro" id="IPR052929">
    <property type="entry name" value="RNase_H-like_EbsB-rel"/>
</dbReference>
<dbReference type="Gene3D" id="3.30.420.10">
    <property type="entry name" value="Ribonuclease H-like superfamily/Ribonuclease H"/>
    <property type="match status" value="1"/>
</dbReference>
<comment type="caution">
    <text evidence="2">The sequence shown here is derived from an EMBL/GenBank/DDBJ whole genome shotgun (WGS) entry which is preliminary data.</text>
</comment>